<name>A0A6A6QG01_9PEZI</name>
<keyword evidence="1" id="KW-0732">Signal</keyword>
<gene>
    <name evidence="2" type="ORF">BU16DRAFT_157969</name>
</gene>
<feature type="signal peptide" evidence="1">
    <location>
        <begin position="1"/>
        <end position="21"/>
    </location>
</feature>
<feature type="chain" id="PRO_5025438475" evidence="1">
    <location>
        <begin position="22"/>
        <end position="240"/>
    </location>
</feature>
<evidence type="ECO:0000313" key="2">
    <source>
        <dbReference type="EMBL" id="KAF2490553.1"/>
    </source>
</evidence>
<organism evidence="2 3">
    <name type="scientific">Lophium mytilinum</name>
    <dbReference type="NCBI Taxonomy" id="390894"/>
    <lineage>
        <taxon>Eukaryota</taxon>
        <taxon>Fungi</taxon>
        <taxon>Dikarya</taxon>
        <taxon>Ascomycota</taxon>
        <taxon>Pezizomycotina</taxon>
        <taxon>Dothideomycetes</taxon>
        <taxon>Pleosporomycetidae</taxon>
        <taxon>Mytilinidiales</taxon>
        <taxon>Mytilinidiaceae</taxon>
        <taxon>Lophium</taxon>
    </lineage>
</organism>
<keyword evidence="3" id="KW-1185">Reference proteome</keyword>
<dbReference type="Proteomes" id="UP000799750">
    <property type="component" value="Unassembled WGS sequence"/>
</dbReference>
<protein>
    <submittedName>
        <fullName evidence="2">Uncharacterized protein</fullName>
    </submittedName>
</protein>
<dbReference type="EMBL" id="MU004197">
    <property type="protein sequence ID" value="KAF2490553.1"/>
    <property type="molecule type" value="Genomic_DNA"/>
</dbReference>
<evidence type="ECO:0000256" key="1">
    <source>
        <dbReference type="SAM" id="SignalP"/>
    </source>
</evidence>
<evidence type="ECO:0000313" key="3">
    <source>
        <dbReference type="Proteomes" id="UP000799750"/>
    </source>
</evidence>
<proteinExistence type="predicted"/>
<sequence length="240" mass="27130">MGQSLFSLLLVLMFINRQCFVTSMSRENFKLINSHPYLNYLSSPILDSKTFTLYEARQSTLPSPASPPFFPPSRRLRAPFIPGFPHRQRVGTRLYPRRLEACVAHINNMWSLIISMEWLHCISSYFVGRWKGLMTTFSTITSLFTRISAQSSKKAISFNSSCLIMGWHSLLMPAGLTLTDPRHHTSSSRKDGTESKVLSTLATWYHNEPLESMRSYAGVSLYPEEVAGYALAGESTPLAH</sequence>
<accession>A0A6A6QG01</accession>
<dbReference type="AlphaFoldDB" id="A0A6A6QG01"/>
<reference evidence="2" key="1">
    <citation type="journal article" date="2020" name="Stud. Mycol.">
        <title>101 Dothideomycetes genomes: a test case for predicting lifestyles and emergence of pathogens.</title>
        <authorList>
            <person name="Haridas S."/>
            <person name="Albert R."/>
            <person name="Binder M."/>
            <person name="Bloem J."/>
            <person name="Labutti K."/>
            <person name="Salamov A."/>
            <person name="Andreopoulos B."/>
            <person name="Baker S."/>
            <person name="Barry K."/>
            <person name="Bills G."/>
            <person name="Bluhm B."/>
            <person name="Cannon C."/>
            <person name="Castanera R."/>
            <person name="Culley D."/>
            <person name="Daum C."/>
            <person name="Ezra D."/>
            <person name="Gonzalez J."/>
            <person name="Henrissat B."/>
            <person name="Kuo A."/>
            <person name="Liang C."/>
            <person name="Lipzen A."/>
            <person name="Lutzoni F."/>
            <person name="Magnuson J."/>
            <person name="Mondo S."/>
            <person name="Nolan M."/>
            <person name="Ohm R."/>
            <person name="Pangilinan J."/>
            <person name="Park H.-J."/>
            <person name="Ramirez L."/>
            <person name="Alfaro M."/>
            <person name="Sun H."/>
            <person name="Tritt A."/>
            <person name="Yoshinaga Y."/>
            <person name="Zwiers L.-H."/>
            <person name="Turgeon B."/>
            <person name="Goodwin S."/>
            <person name="Spatafora J."/>
            <person name="Crous P."/>
            <person name="Grigoriev I."/>
        </authorList>
    </citation>
    <scope>NUCLEOTIDE SEQUENCE</scope>
    <source>
        <strain evidence="2">CBS 269.34</strain>
    </source>
</reference>